<dbReference type="Gene3D" id="3.10.450.50">
    <property type="match status" value="1"/>
</dbReference>
<sequence>MDSVSEEKTAIAPKYTPKWPETFDDASVKQWIHDYYSAIDNKASPQAVVDLFTEDAVIELGKRRINRSTMLQASRSSWDDVESRRHNPQDAYPLGDNTYLIEGNATYVYKNGQSRTFEWCGKLRLVMNDGKWQMNYYKTYFATEY</sequence>
<dbReference type="Proteomes" id="UP000249402">
    <property type="component" value="Unassembled WGS sequence"/>
</dbReference>
<reference evidence="2 3" key="1">
    <citation type="submission" date="2018-02" db="EMBL/GenBank/DDBJ databases">
        <title>The genomes of Aspergillus section Nigri reveals drivers in fungal speciation.</title>
        <authorList>
            <consortium name="DOE Joint Genome Institute"/>
            <person name="Vesth T.C."/>
            <person name="Nybo J."/>
            <person name="Theobald S."/>
            <person name="Brandl J."/>
            <person name="Frisvad J.C."/>
            <person name="Nielsen K.F."/>
            <person name="Lyhne E.K."/>
            <person name="Kogle M.E."/>
            <person name="Kuo A."/>
            <person name="Riley R."/>
            <person name="Clum A."/>
            <person name="Nolan M."/>
            <person name="Lipzen A."/>
            <person name="Salamov A."/>
            <person name="Henrissat B."/>
            <person name="Wiebenga A."/>
            <person name="De vries R.P."/>
            <person name="Grigoriev I.V."/>
            <person name="Mortensen U.H."/>
            <person name="Andersen M.R."/>
            <person name="Baker S.E."/>
        </authorList>
    </citation>
    <scope>NUCLEOTIDE SEQUENCE [LARGE SCALE GENOMIC DNA]</scope>
    <source>
        <strain evidence="2 3">CBS 121593</strain>
    </source>
</reference>
<gene>
    <name evidence="2" type="ORF">BO80DRAFT_469460</name>
</gene>
<dbReference type="AlphaFoldDB" id="A0A395GIR1"/>
<organism evidence="2 3">
    <name type="scientific">Aspergillus ibericus CBS 121593</name>
    <dbReference type="NCBI Taxonomy" id="1448316"/>
    <lineage>
        <taxon>Eukaryota</taxon>
        <taxon>Fungi</taxon>
        <taxon>Dikarya</taxon>
        <taxon>Ascomycota</taxon>
        <taxon>Pezizomycotina</taxon>
        <taxon>Eurotiomycetes</taxon>
        <taxon>Eurotiomycetidae</taxon>
        <taxon>Eurotiales</taxon>
        <taxon>Aspergillaceae</taxon>
        <taxon>Aspergillus</taxon>
        <taxon>Aspergillus subgen. Circumdati</taxon>
    </lineage>
</organism>
<proteinExistence type="predicted"/>
<dbReference type="InterPro" id="IPR032710">
    <property type="entry name" value="NTF2-like_dom_sf"/>
</dbReference>
<dbReference type="RefSeq" id="XP_025569673.1">
    <property type="nucleotide sequence ID" value="XM_025723012.1"/>
</dbReference>
<dbReference type="SUPFAM" id="SSF54427">
    <property type="entry name" value="NTF2-like"/>
    <property type="match status" value="1"/>
</dbReference>
<evidence type="ECO:0000313" key="3">
    <source>
        <dbReference type="Proteomes" id="UP000249402"/>
    </source>
</evidence>
<dbReference type="OrthoDB" id="3468019at2759"/>
<keyword evidence="3" id="KW-1185">Reference proteome</keyword>
<dbReference type="EMBL" id="KZ824495">
    <property type="protein sequence ID" value="RAK95345.1"/>
    <property type="molecule type" value="Genomic_DNA"/>
</dbReference>
<feature type="region of interest" description="Disordered" evidence="1">
    <location>
        <begin position="69"/>
        <end position="89"/>
    </location>
</feature>
<protein>
    <submittedName>
        <fullName evidence="2">Uncharacterized protein</fullName>
    </submittedName>
</protein>
<dbReference type="STRING" id="1448316.A0A395GIR1"/>
<dbReference type="VEuPathDB" id="FungiDB:BO80DRAFT_469460"/>
<name>A0A395GIR1_9EURO</name>
<evidence type="ECO:0000256" key="1">
    <source>
        <dbReference type="SAM" id="MobiDB-lite"/>
    </source>
</evidence>
<feature type="compositionally biased region" description="Basic and acidic residues" evidence="1">
    <location>
        <begin position="77"/>
        <end position="88"/>
    </location>
</feature>
<accession>A0A395GIR1</accession>
<evidence type="ECO:0000313" key="2">
    <source>
        <dbReference type="EMBL" id="RAK95345.1"/>
    </source>
</evidence>
<dbReference type="GeneID" id="37227877"/>